<keyword evidence="1" id="KW-0812">Transmembrane</keyword>
<organism evidence="2 3">
    <name type="scientific">Herpetosiphon gulosus</name>
    <dbReference type="NCBI Taxonomy" id="1973496"/>
    <lineage>
        <taxon>Bacteria</taxon>
        <taxon>Bacillati</taxon>
        <taxon>Chloroflexota</taxon>
        <taxon>Chloroflexia</taxon>
        <taxon>Herpetosiphonales</taxon>
        <taxon>Herpetosiphonaceae</taxon>
        <taxon>Herpetosiphon</taxon>
    </lineage>
</organism>
<evidence type="ECO:0000313" key="2">
    <source>
        <dbReference type="EMBL" id="GAA5531315.1"/>
    </source>
</evidence>
<evidence type="ECO:0000256" key="1">
    <source>
        <dbReference type="SAM" id="Phobius"/>
    </source>
</evidence>
<gene>
    <name evidence="2" type="ORF">Hgul01_05140</name>
</gene>
<protein>
    <submittedName>
        <fullName evidence="2">Uncharacterized protein</fullName>
    </submittedName>
</protein>
<dbReference type="Proteomes" id="UP001428290">
    <property type="component" value="Unassembled WGS sequence"/>
</dbReference>
<evidence type="ECO:0000313" key="3">
    <source>
        <dbReference type="Proteomes" id="UP001428290"/>
    </source>
</evidence>
<keyword evidence="1" id="KW-1133">Transmembrane helix</keyword>
<sequence>MVGIIGVAEGAVVGVADGTAVAVLVGGPVVAVGLAVAVAAILVGVGVGAGVPEPAAHATAVSNNVQPSVVKSKAAVGSRKKPTRRAGAIPVTIAAPVS</sequence>
<comment type="caution">
    <text evidence="2">The sequence shown here is derived from an EMBL/GenBank/DDBJ whole genome shotgun (WGS) entry which is preliminary data.</text>
</comment>
<keyword evidence="1" id="KW-0472">Membrane</keyword>
<reference evidence="2 3" key="1">
    <citation type="submission" date="2024-02" db="EMBL/GenBank/DDBJ databases">
        <title>Herpetosiphon gulosus NBRC 112829.</title>
        <authorList>
            <person name="Ichikawa N."/>
            <person name="Katano-Makiyama Y."/>
            <person name="Hidaka K."/>
        </authorList>
    </citation>
    <scope>NUCLEOTIDE SEQUENCE [LARGE SCALE GENOMIC DNA]</scope>
    <source>
        <strain evidence="2 3">NBRC 112829</strain>
    </source>
</reference>
<keyword evidence="3" id="KW-1185">Reference proteome</keyword>
<feature type="transmembrane region" description="Helical" evidence="1">
    <location>
        <begin position="20"/>
        <end position="45"/>
    </location>
</feature>
<accession>A0ABP9X7F1</accession>
<dbReference type="EMBL" id="BAABRU010000043">
    <property type="protein sequence ID" value="GAA5531315.1"/>
    <property type="molecule type" value="Genomic_DNA"/>
</dbReference>
<name>A0ABP9X7F1_9CHLR</name>
<proteinExistence type="predicted"/>